<organism evidence="1 2">
    <name type="scientific">Volvox reticuliferus</name>
    <dbReference type="NCBI Taxonomy" id="1737510"/>
    <lineage>
        <taxon>Eukaryota</taxon>
        <taxon>Viridiplantae</taxon>
        <taxon>Chlorophyta</taxon>
        <taxon>core chlorophytes</taxon>
        <taxon>Chlorophyceae</taxon>
        <taxon>CS clade</taxon>
        <taxon>Chlamydomonadales</taxon>
        <taxon>Volvocaceae</taxon>
        <taxon>Volvox</taxon>
    </lineage>
</organism>
<dbReference type="EMBL" id="BNCQ01000001">
    <property type="protein sequence ID" value="GIL94706.1"/>
    <property type="molecule type" value="Genomic_DNA"/>
</dbReference>
<reference evidence="1" key="1">
    <citation type="journal article" date="2021" name="Proc. Natl. Acad. Sci. U.S.A.">
        <title>Three genomes in the algal genus Volvox reveal the fate of a haploid sex-determining region after a transition to homothallism.</title>
        <authorList>
            <person name="Yamamoto K."/>
            <person name="Hamaji T."/>
            <person name="Kawai-Toyooka H."/>
            <person name="Matsuzaki R."/>
            <person name="Takahashi F."/>
            <person name="Nishimura Y."/>
            <person name="Kawachi M."/>
            <person name="Noguchi H."/>
            <person name="Minakuchi Y."/>
            <person name="Umen J.G."/>
            <person name="Toyoda A."/>
            <person name="Nozaki H."/>
        </authorList>
    </citation>
    <scope>NUCLEOTIDE SEQUENCE</scope>
    <source>
        <strain evidence="1">NIES-3785</strain>
    </source>
</reference>
<protein>
    <submittedName>
        <fullName evidence="1">Uncharacterized protein</fullName>
    </submittedName>
</protein>
<proteinExistence type="predicted"/>
<accession>A0A8J4FGW8</accession>
<comment type="caution">
    <text evidence="1">The sequence shown here is derived from an EMBL/GenBank/DDBJ whole genome shotgun (WGS) entry which is preliminary data.</text>
</comment>
<evidence type="ECO:0000313" key="1">
    <source>
        <dbReference type="EMBL" id="GIL94706.1"/>
    </source>
</evidence>
<dbReference type="AlphaFoldDB" id="A0A8J4FGW8"/>
<dbReference type="Proteomes" id="UP000722791">
    <property type="component" value="Unassembled WGS sequence"/>
</dbReference>
<name>A0A8J4FGW8_9CHLO</name>
<evidence type="ECO:0000313" key="2">
    <source>
        <dbReference type="Proteomes" id="UP000722791"/>
    </source>
</evidence>
<dbReference type="OrthoDB" id="2015928at2759"/>
<sequence>MMMPRGLLLLAVICALTPEGVRAARRLFAVEDPVKVENRRIFLHHIFDFDEVPPKEDDILDLLNQAYHPSVETFGYGYGYYGYYGYYGHHPGWGYGDSSRESDADFEELIFLGAALNQRQEHDPETRYPGGPNHEWMLPGRKYDVYGMHAASTDDDLMAQRVQYIDQGDADHYRQYQHTHRHQQMPDPAPVHLAEEEVDYSDWEELLGAAFPGTGAGPAYGRYRGAAYGYYSFCLGIYYGGYYSGYDGCGGGYGGDYISDLLDDPDKLDLQETLLEIGELLRNSVREKAEEDLERNAEKGALSAVISLEELPRGF</sequence>
<gene>
    <name evidence="1" type="ORF">Vretimale_925</name>
</gene>